<accession>A0A1X6PDZ4</accession>
<keyword evidence="3" id="KW-1185">Reference proteome</keyword>
<feature type="compositionally biased region" description="Low complexity" evidence="1">
    <location>
        <begin position="309"/>
        <end position="336"/>
    </location>
</feature>
<name>A0A1X6PDZ4_PORUM</name>
<dbReference type="AlphaFoldDB" id="A0A1X6PDZ4"/>
<dbReference type="EMBL" id="KV918798">
    <property type="protein sequence ID" value="OSX79078.1"/>
    <property type="molecule type" value="Genomic_DNA"/>
</dbReference>
<evidence type="ECO:0000313" key="3">
    <source>
        <dbReference type="Proteomes" id="UP000218209"/>
    </source>
</evidence>
<gene>
    <name evidence="2" type="ORF">BU14_0087s0025</name>
</gene>
<feature type="region of interest" description="Disordered" evidence="1">
    <location>
        <begin position="83"/>
        <end position="109"/>
    </location>
</feature>
<feature type="region of interest" description="Disordered" evidence="1">
    <location>
        <begin position="291"/>
        <end position="347"/>
    </location>
</feature>
<proteinExistence type="predicted"/>
<feature type="compositionally biased region" description="Low complexity" evidence="1">
    <location>
        <begin position="291"/>
        <end position="302"/>
    </location>
</feature>
<dbReference type="Proteomes" id="UP000218209">
    <property type="component" value="Unassembled WGS sequence"/>
</dbReference>
<protein>
    <submittedName>
        <fullName evidence="2">Uncharacterized protein</fullName>
    </submittedName>
</protein>
<evidence type="ECO:0000313" key="2">
    <source>
        <dbReference type="EMBL" id="OSX79078.1"/>
    </source>
</evidence>
<evidence type="ECO:0000256" key="1">
    <source>
        <dbReference type="SAM" id="MobiDB-lite"/>
    </source>
</evidence>
<sequence length="773" mass="80063">MRCCEGSMMPRGPPSADDRAQKLELRRAAVASRNKDQCKTVETSPTDARATARAAMTLASMGGGDVPETDYDDVDEYVPPSPMPTAATRGTKGKRPAATALSSAESAGKVARWKPAPTSAFVVGAETRAGSAAGSVVRAASPDAPMVRTGPTYLVGSAAPGAPAGPSGRRLSTLRPATSLGATADGSTAVAAALGLGPAHGGEIGSTAFGVVRRAPAAEAPAQRPSRVGGPESSVVLGCRRRKHNVPMLRVTELMTGPPTAEARRSAVLDDSAVATPVLPCATVDTADGAASTAASPASPTSRIGAGAVSSPDVGDGSSVPSAGAADSAMDQSAASRPAPRGLPLVGEVESAPVLRMTPRATATTMGRSTVEAPVFRSVNSAAHASAVAPGSGVEANGGATRPTVAAFPDPTGADVQYPTTAAEQATVNPLAAALGTGARGERRAAILENAVWQATRSVRVDVAAMEASIEAMKTTLVSLKAKIDTDIQLSQQNLTKLAMLEKTLLDSLKRAVELGKLGSAATEDDETAEKEKLLKLVTKAYREVLVGDFATAVKTVLAFSSSDDNWDTLVVSVESVQRQGMKKAEEWLNQFIRRSSRRNPTIFANVRISLLALRVKPHLHQMWTELIITEFFKSLGYELKNLTPELAKELLENDDFCLKPRGRKACLDALSNLFMSIGASGRVQQPDGPTGERVVSATLGHFAFVVTKVRNALEVAAGTRSSTRGGAVGDGHFPLWVAEVRRLLPTQASDAAPHLGLVLVDGADPGRALPQL</sequence>
<organism evidence="2 3">
    <name type="scientific">Porphyra umbilicalis</name>
    <name type="common">Purple laver</name>
    <name type="synonym">Red alga</name>
    <dbReference type="NCBI Taxonomy" id="2786"/>
    <lineage>
        <taxon>Eukaryota</taxon>
        <taxon>Rhodophyta</taxon>
        <taxon>Bangiophyceae</taxon>
        <taxon>Bangiales</taxon>
        <taxon>Bangiaceae</taxon>
        <taxon>Porphyra</taxon>
    </lineage>
</organism>
<reference evidence="2 3" key="1">
    <citation type="submission" date="2017-03" db="EMBL/GenBank/DDBJ databases">
        <title>WGS assembly of Porphyra umbilicalis.</title>
        <authorList>
            <person name="Brawley S.H."/>
            <person name="Blouin N.A."/>
            <person name="Ficko-Blean E."/>
            <person name="Wheeler G.L."/>
            <person name="Lohr M."/>
            <person name="Goodson H.V."/>
            <person name="Jenkins J.W."/>
            <person name="Blaby-Haas C.E."/>
            <person name="Helliwell K.E."/>
            <person name="Chan C."/>
            <person name="Marriage T."/>
            <person name="Bhattacharya D."/>
            <person name="Klein A.S."/>
            <person name="Badis Y."/>
            <person name="Brodie J."/>
            <person name="Cao Y."/>
            <person name="Collen J."/>
            <person name="Dittami S.M."/>
            <person name="Gachon C.M."/>
            <person name="Green B.R."/>
            <person name="Karpowicz S."/>
            <person name="Kim J.W."/>
            <person name="Kudahl U."/>
            <person name="Lin S."/>
            <person name="Michel G."/>
            <person name="Mittag M."/>
            <person name="Olson B.J."/>
            <person name="Pangilinan J."/>
            <person name="Peng Y."/>
            <person name="Qiu H."/>
            <person name="Shu S."/>
            <person name="Singer J.T."/>
            <person name="Smith A.G."/>
            <person name="Sprecher B.N."/>
            <person name="Wagner V."/>
            <person name="Wang W."/>
            <person name="Wang Z.-Y."/>
            <person name="Yan J."/>
            <person name="Yarish C."/>
            <person name="Zoeuner-Riek S."/>
            <person name="Zhuang Y."/>
            <person name="Zou Y."/>
            <person name="Lindquist E.A."/>
            <person name="Grimwood J."/>
            <person name="Barry K."/>
            <person name="Rokhsar D.S."/>
            <person name="Schmutz J."/>
            <person name="Stiller J.W."/>
            <person name="Grossman A.R."/>
            <person name="Prochnik S.E."/>
        </authorList>
    </citation>
    <scope>NUCLEOTIDE SEQUENCE [LARGE SCALE GENOMIC DNA]</scope>
    <source>
        <strain evidence="2">4086291</strain>
    </source>
</reference>